<organism evidence="2 3">
    <name type="scientific">Planktothrix agardhii (strain NIVA-CYA 126/8)</name>
    <dbReference type="NCBI Taxonomy" id="388467"/>
    <lineage>
        <taxon>Bacteria</taxon>
        <taxon>Bacillati</taxon>
        <taxon>Cyanobacteriota</taxon>
        <taxon>Cyanophyceae</taxon>
        <taxon>Oscillatoriophycideae</taxon>
        <taxon>Oscillatoriales</taxon>
        <taxon>Microcoleaceae</taxon>
        <taxon>Planktothrix</taxon>
    </lineage>
</organism>
<dbReference type="RefSeq" id="WP_042153105.1">
    <property type="nucleotide sequence ID" value="NZ_CM002803.1"/>
</dbReference>
<evidence type="ECO:0000313" key="3">
    <source>
        <dbReference type="Proteomes" id="UP000027395"/>
    </source>
</evidence>
<dbReference type="Gene3D" id="3.40.50.1010">
    <property type="entry name" value="5'-nuclease"/>
    <property type="match status" value="1"/>
</dbReference>
<dbReference type="SUPFAM" id="SSF88723">
    <property type="entry name" value="PIN domain-like"/>
    <property type="match status" value="1"/>
</dbReference>
<dbReference type="PATRIC" id="fig|388467.6.peg.1308"/>
<dbReference type="HOGENOM" id="CLU_143452_1_1_3"/>
<dbReference type="eggNOG" id="COG2402">
    <property type="taxonomic scope" value="Bacteria"/>
</dbReference>
<protein>
    <recommendedName>
        <fullName evidence="1">PIN domain-containing protein</fullName>
    </recommendedName>
</protein>
<dbReference type="InterPro" id="IPR002716">
    <property type="entry name" value="PIN_dom"/>
</dbReference>
<evidence type="ECO:0000259" key="1">
    <source>
        <dbReference type="Pfam" id="PF01850"/>
    </source>
</evidence>
<reference evidence="2 3" key="1">
    <citation type="journal article" date="2014" name="Appl. Environ. Microbiol.">
        <title>Elucidation of insertion elements encoded on plasmids and in vitro construction of shuttle vectors from the toxic cyanobacterium Planktothrix.</title>
        <authorList>
            <person name="Christiansen G."/>
            <person name="Goesmann A."/>
            <person name="Kurmayer R."/>
        </authorList>
    </citation>
    <scope>NUCLEOTIDE SEQUENCE [LARGE SCALE GENOMIC DNA]</scope>
    <source>
        <strain evidence="2 3">NIVA-CYA 126/8</strain>
    </source>
</reference>
<dbReference type="Proteomes" id="UP000027395">
    <property type="component" value="Chromosome"/>
</dbReference>
<dbReference type="AlphaFoldDB" id="A0A073CDR1"/>
<gene>
    <name evidence="2" type="ORF">A19Y_1366</name>
</gene>
<accession>A0A073CDR1</accession>
<keyword evidence="3" id="KW-1185">Reference proteome</keyword>
<dbReference type="InterPro" id="IPR029060">
    <property type="entry name" value="PIN-like_dom_sf"/>
</dbReference>
<evidence type="ECO:0000313" key="2">
    <source>
        <dbReference type="EMBL" id="KEI66429.1"/>
    </source>
</evidence>
<dbReference type="Pfam" id="PF01850">
    <property type="entry name" value="PIN"/>
    <property type="match status" value="1"/>
</dbReference>
<name>A0A073CDR1_PLAA1</name>
<proteinExistence type="predicted"/>
<sequence>MKRNILLDTGVLVTFINKREKLHPWTKEQWKKIELPLLTCEAVITEACFLLQDVYEGEEAVMNLISQKIISIPFQLNDDSEAIRELMKRYQNVPMSLADACLVRMSELISGSCVLTLDSDFLVYRKNKNQIIDLIFGDGENF</sequence>
<dbReference type="STRING" id="388467.A19Y_1366"/>
<dbReference type="EMBL" id="CM002803">
    <property type="protein sequence ID" value="KEI66429.1"/>
    <property type="molecule type" value="Genomic_DNA"/>
</dbReference>
<feature type="domain" description="PIN" evidence="1">
    <location>
        <begin position="5"/>
        <end position="124"/>
    </location>
</feature>